<proteinExistence type="predicted"/>
<name>A0A931I3C8_9HYPH</name>
<keyword evidence="4 8" id="KW-1133">Transmembrane helix</keyword>
<dbReference type="GO" id="GO:0006672">
    <property type="term" value="P:ceramide metabolic process"/>
    <property type="evidence" value="ECO:0007669"/>
    <property type="project" value="InterPro"/>
</dbReference>
<evidence type="ECO:0000256" key="8">
    <source>
        <dbReference type="SAM" id="Phobius"/>
    </source>
</evidence>
<sequence length="215" mass="21694">MDWNGFIDGYCERLAPGLLGEPVNAVTNLAFFVAAAYGVRLARRHGDRGVLVLAGIAAVIGTGSLLFHTAATRWALLADVIPIAVFIAVAFGLVLRRLLGFSPLVAAVGAALFMAASPAVGALVAPLVGSGSGYVAPLLAMAVIGAGLALRHRPGGGPLLCAAAVFAVSLTLRTLDEPLCSAFPLGTHGGWHVLNAVVLALVMRALGGRGAARGG</sequence>
<keyword evidence="2 8" id="KW-0812">Transmembrane</keyword>
<feature type="transmembrane region" description="Helical" evidence="8">
    <location>
        <begin position="74"/>
        <end position="95"/>
    </location>
</feature>
<keyword evidence="5 8" id="KW-0472">Membrane</keyword>
<evidence type="ECO:0000313" key="9">
    <source>
        <dbReference type="EMBL" id="MBH0238146.1"/>
    </source>
</evidence>
<dbReference type="EMBL" id="JADZLT010000050">
    <property type="protein sequence ID" value="MBH0238146.1"/>
    <property type="molecule type" value="Genomic_DNA"/>
</dbReference>
<feature type="binding site" evidence="7">
    <location>
        <position position="68"/>
    </location>
    <ligand>
        <name>Zn(2+)</name>
        <dbReference type="ChEBI" id="CHEBI:29105"/>
        <note>catalytic</note>
    </ligand>
</feature>
<dbReference type="InterPro" id="IPR008901">
    <property type="entry name" value="ACER"/>
</dbReference>
<dbReference type="GO" id="GO:0046872">
    <property type="term" value="F:metal ion binding"/>
    <property type="evidence" value="ECO:0007669"/>
    <property type="project" value="UniProtKB-KW"/>
</dbReference>
<comment type="cofactor">
    <cofactor evidence="7">
        <name>Zn(2+)</name>
        <dbReference type="ChEBI" id="CHEBI:29105"/>
    </cofactor>
</comment>
<keyword evidence="7" id="KW-0862">Zinc</keyword>
<dbReference type="GO" id="GO:0016811">
    <property type="term" value="F:hydrolase activity, acting on carbon-nitrogen (but not peptide) bonds, in linear amides"/>
    <property type="evidence" value="ECO:0007669"/>
    <property type="project" value="InterPro"/>
</dbReference>
<accession>A0A931I3C8</accession>
<dbReference type="Proteomes" id="UP000631694">
    <property type="component" value="Unassembled WGS sequence"/>
</dbReference>
<protein>
    <submittedName>
        <fullName evidence="9">Ceramidase domain-containing protein</fullName>
    </submittedName>
</protein>
<dbReference type="GO" id="GO:0016020">
    <property type="term" value="C:membrane"/>
    <property type="evidence" value="ECO:0007669"/>
    <property type="project" value="UniProtKB-SubCell"/>
</dbReference>
<keyword evidence="6" id="KW-0479">Metal-binding</keyword>
<feature type="transmembrane region" description="Helical" evidence="8">
    <location>
        <begin position="190"/>
        <end position="207"/>
    </location>
</feature>
<evidence type="ECO:0000256" key="7">
    <source>
        <dbReference type="PIRSR" id="PIRSR608901-2"/>
    </source>
</evidence>
<dbReference type="RefSeq" id="WP_197311237.1">
    <property type="nucleotide sequence ID" value="NZ_JADZLT010000050.1"/>
</dbReference>
<dbReference type="Pfam" id="PF05875">
    <property type="entry name" value="Ceramidase"/>
    <property type="match status" value="1"/>
</dbReference>
<feature type="transmembrane region" description="Helical" evidence="8">
    <location>
        <begin position="104"/>
        <end position="125"/>
    </location>
</feature>
<evidence type="ECO:0000256" key="4">
    <source>
        <dbReference type="ARBA" id="ARBA00022989"/>
    </source>
</evidence>
<evidence type="ECO:0000256" key="3">
    <source>
        <dbReference type="ARBA" id="ARBA00022801"/>
    </source>
</evidence>
<reference evidence="9" key="1">
    <citation type="submission" date="2020-12" db="EMBL/GenBank/DDBJ databases">
        <title>Methylobrevis albus sp. nov., isolated from fresh water lack sediment.</title>
        <authorList>
            <person name="Zou Q."/>
        </authorList>
    </citation>
    <scope>NUCLEOTIDE SEQUENCE</scope>
    <source>
        <strain evidence="9">L22</strain>
    </source>
</reference>
<feature type="binding site" evidence="6">
    <location>
        <position position="21"/>
    </location>
    <ligand>
        <name>Ca(2+)</name>
        <dbReference type="ChEBI" id="CHEBI:29108"/>
    </ligand>
</feature>
<feature type="transmembrane region" description="Helical" evidence="8">
    <location>
        <begin position="49"/>
        <end position="68"/>
    </location>
</feature>
<keyword evidence="3" id="KW-0378">Hydrolase</keyword>
<feature type="transmembrane region" description="Helical" evidence="8">
    <location>
        <begin position="157"/>
        <end position="175"/>
    </location>
</feature>
<evidence type="ECO:0000313" key="10">
    <source>
        <dbReference type="Proteomes" id="UP000631694"/>
    </source>
</evidence>
<dbReference type="AlphaFoldDB" id="A0A931I3C8"/>
<evidence type="ECO:0000256" key="6">
    <source>
        <dbReference type="PIRSR" id="PIRSR608901-1"/>
    </source>
</evidence>
<evidence type="ECO:0000256" key="2">
    <source>
        <dbReference type="ARBA" id="ARBA00022692"/>
    </source>
</evidence>
<keyword evidence="6" id="KW-0106">Calcium</keyword>
<feature type="transmembrane region" description="Helical" evidence="8">
    <location>
        <begin position="131"/>
        <end position="150"/>
    </location>
</feature>
<comment type="subcellular location">
    <subcellularLocation>
        <location evidence="1">Membrane</location>
        <topology evidence="1">Multi-pass membrane protein</topology>
    </subcellularLocation>
</comment>
<evidence type="ECO:0000256" key="1">
    <source>
        <dbReference type="ARBA" id="ARBA00004141"/>
    </source>
</evidence>
<comment type="caution">
    <text evidence="9">The sequence shown here is derived from an EMBL/GenBank/DDBJ whole genome shotgun (WGS) entry which is preliminary data.</text>
</comment>
<gene>
    <name evidence="9" type="ORF">I5731_09960</name>
</gene>
<evidence type="ECO:0000256" key="5">
    <source>
        <dbReference type="ARBA" id="ARBA00023136"/>
    </source>
</evidence>
<feature type="transmembrane region" description="Helical" evidence="8">
    <location>
        <begin position="23"/>
        <end position="42"/>
    </location>
</feature>
<keyword evidence="10" id="KW-1185">Reference proteome</keyword>
<organism evidence="9 10">
    <name type="scientific">Methylobrevis albus</name>
    <dbReference type="NCBI Taxonomy" id="2793297"/>
    <lineage>
        <taxon>Bacteria</taxon>
        <taxon>Pseudomonadati</taxon>
        <taxon>Pseudomonadota</taxon>
        <taxon>Alphaproteobacteria</taxon>
        <taxon>Hyphomicrobiales</taxon>
        <taxon>Pleomorphomonadaceae</taxon>
        <taxon>Methylobrevis</taxon>
    </lineage>
</organism>